<evidence type="ECO:0000313" key="7">
    <source>
        <dbReference type="EMBL" id="CEG24912.1"/>
    </source>
</evidence>
<sequence length="425" mass="48153">MEQRNSFSCLLNDHGIIIKMFGDMSKVLEESSHLLAEGINFSHVKWQDLFLGGYDLKQDVQLLQTLQGTSVIVHSISLLLHDASKKNKLVTFINLSNVNLLVSKQKRPVSELIINSPSMQKIINIIEKVSDVNSTVLLLGESGVGKSAIAKLIHQKSTRNKGSFISINCSTLPENLVESELFGYEAGTFTGGKNKGKTGLFQAAEKGTIFLDEIAELPLNAQSKLLDVIQENRIRKVGGTTFQMIDVRLIAATNKNLSTLVEKQLFREDLFYRLNVIPLTIPPLRERKESIPELAQNFLHNFNRKYNRNYMLDQQLLEEFMDSDWPGNVRELENTIERLVVTNLSVLDTPSHDGKESNPPPFTYNPDRYRNAASFSSLKEAKEALEKDLILQTYHVFQNTYKTARYLNVDQSTISKKLKKYNSEN</sequence>
<dbReference type="FunFam" id="3.40.50.300:FF:000006">
    <property type="entry name" value="DNA-binding transcriptional regulator NtrC"/>
    <property type="match status" value="1"/>
</dbReference>
<evidence type="ECO:0000256" key="1">
    <source>
        <dbReference type="ARBA" id="ARBA00022741"/>
    </source>
</evidence>
<dbReference type="PROSITE" id="PS00676">
    <property type="entry name" value="SIGMA54_INTERACT_2"/>
    <property type="match status" value="1"/>
</dbReference>
<dbReference type="GO" id="GO:0003677">
    <property type="term" value="F:DNA binding"/>
    <property type="evidence" value="ECO:0007669"/>
    <property type="project" value="UniProtKB-KW"/>
</dbReference>
<dbReference type="SUPFAM" id="SSF46689">
    <property type="entry name" value="Homeodomain-like"/>
    <property type="match status" value="1"/>
</dbReference>
<evidence type="ECO:0000256" key="3">
    <source>
        <dbReference type="ARBA" id="ARBA00023015"/>
    </source>
</evidence>
<dbReference type="RefSeq" id="WP_072273992.1">
    <property type="nucleotide sequence ID" value="NZ_CCXW01000004.1"/>
</dbReference>
<dbReference type="PROSITE" id="PS00688">
    <property type="entry name" value="SIGMA54_INTERACT_3"/>
    <property type="match status" value="1"/>
</dbReference>
<dbReference type="InterPro" id="IPR058031">
    <property type="entry name" value="AAA_lid_NorR"/>
</dbReference>
<gene>
    <name evidence="7" type="ORF">BN1180_05755</name>
</gene>
<dbReference type="GO" id="GO:0006355">
    <property type="term" value="P:regulation of DNA-templated transcription"/>
    <property type="evidence" value="ECO:0007669"/>
    <property type="project" value="InterPro"/>
</dbReference>
<feature type="domain" description="Sigma-54 factor interaction" evidence="6">
    <location>
        <begin position="112"/>
        <end position="341"/>
    </location>
</feature>
<evidence type="ECO:0000259" key="6">
    <source>
        <dbReference type="PROSITE" id="PS50045"/>
    </source>
</evidence>
<dbReference type="InterPro" id="IPR003593">
    <property type="entry name" value="AAA+_ATPase"/>
</dbReference>
<protein>
    <submittedName>
        <fullName evidence="7">Sigma-54 dependent transcriptional regulator</fullName>
    </submittedName>
</protein>
<keyword evidence="2" id="KW-0067">ATP-binding</keyword>
<evidence type="ECO:0000256" key="4">
    <source>
        <dbReference type="ARBA" id="ARBA00023125"/>
    </source>
</evidence>
<dbReference type="PANTHER" id="PTHR32071">
    <property type="entry name" value="TRANSCRIPTIONAL REGULATORY PROTEIN"/>
    <property type="match status" value="1"/>
</dbReference>
<dbReference type="InterPro" id="IPR009057">
    <property type="entry name" value="Homeodomain-like_sf"/>
</dbReference>
<accession>A0AAN2PBQ1</accession>
<dbReference type="InterPro" id="IPR025662">
    <property type="entry name" value="Sigma_54_int_dom_ATP-bd_1"/>
</dbReference>
<evidence type="ECO:0000256" key="5">
    <source>
        <dbReference type="ARBA" id="ARBA00023163"/>
    </source>
</evidence>
<dbReference type="CDD" id="cd00009">
    <property type="entry name" value="AAA"/>
    <property type="match status" value="1"/>
</dbReference>
<evidence type="ECO:0000256" key="2">
    <source>
        <dbReference type="ARBA" id="ARBA00022840"/>
    </source>
</evidence>
<evidence type="ECO:0000313" key="8">
    <source>
        <dbReference type="Proteomes" id="UP000182110"/>
    </source>
</evidence>
<dbReference type="InterPro" id="IPR025943">
    <property type="entry name" value="Sigma_54_int_dom_ATP-bd_2"/>
</dbReference>
<dbReference type="PROSITE" id="PS50045">
    <property type="entry name" value="SIGMA54_INTERACT_4"/>
    <property type="match status" value="1"/>
</dbReference>
<keyword evidence="5" id="KW-0804">Transcription</keyword>
<comment type="caution">
    <text evidence="7">The sequence shown here is derived from an EMBL/GenBank/DDBJ whole genome shotgun (WGS) entry which is preliminary data.</text>
</comment>
<dbReference type="PANTHER" id="PTHR32071:SF57">
    <property type="entry name" value="C4-DICARBOXYLATE TRANSPORT TRANSCRIPTIONAL REGULATORY PROTEIN DCTD"/>
    <property type="match status" value="1"/>
</dbReference>
<dbReference type="SMART" id="SM00382">
    <property type="entry name" value="AAA"/>
    <property type="match status" value="1"/>
</dbReference>
<dbReference type="PROSITE" id="PS00675">
    <property type="entry name" value="SIGMA54_INTERACT_1"/>
    <property type="match status" value="1"/>
</dbReference>
<name>A0AAN2PBQ1_9BACI</name>
<dbReference type="Pfam" id="PF00158">
    <property type="entry name" value="Sigma54_activat"/>
    <property type="match status" value="1"/>
</dbReference>
<proteinExistence type="predicted"/>
<dbReference type="InterPro" id="IPR002078">
    <property type="entry name" value="Sigma_54_int"/>
</dbReference>
<organism evidence="7 8">
    <name type="scientific">Peribacillus simplex</name>
    <dbReference type="NCBI Taxonomy" id="1478"/>
    <lineage>
        <taxon>Bacteria</taxon>
        <taxon>Bacillati</taxon>
        <taxon>Bacillota</taxon>
        <taxon>Bacilli</taxon>
        <taxon>Bacillales</taxon>
        <taxon>Bacillaceae</taxon>
        <taxon>Peribacillus</taxon>
    </lineage>
</organism>
<keyword evidence="3" id="KW-0805">Transcription regulation</keyword>
<keyword evidence="4" id="KW-0238">DNA-binding</keyword>
<dbReference type="AlphaFoldDB" id="A0AAN2PBQ1"/>
<dbReference type="Pfam" id="PF25601">
    <property type="entry name" value="AAA_lid_14"/>
    <property type="match status" value="1"/>
</dbReference>
<dbReference type="InterPro" id="IPR025944">
    <property type="entry name" value="Sigma_54_int_dom_CS"/>
</dbReference>
<dbReference type="SUPFAM" id="SSF52540">
    <property type="entry name" value="P-loop containing nucleoside triphosphate hydrolases"/>
    <property type="match status" value="1"/>
</dbReference>
<dbReference type="Gene3D" id="3.40.50.300">
    <property type="entry name" value="P-loop containing nucleotide triphosphate hydrolases"/>
    <property type="match status" value="1"/>
</dbReference>
<keyword evidence="1" id="KW-0547">Nucleotide-binding</keyword>
<dbReference type="InterPro" id="IPR027417">
    <property type="entry name" value="P-loop_NTPase"/>
</dbReference>
<dbReference type="EMBL" id="CCXW01000004">
    <property type="protein sequence ID" value="CEG24912.1"/>
    <property type="molecule type" value="Genomic_DNA"/>
</dbReference>
<reference evidence="7 8" key="1">
    <citation type="journal article" date="2014" name="Genome Announc.">
        <title>Genome Sequence of Bacillus simplex Strain P558, Isolated from a Human Fecal Sample.</title>
        <authorList>
            <person name="Croce O."/>
            <person name="Hugon P."/>
            <person name="Lagier J.C."/>
            <person name="Bibi F."/>
            <person name="Robert C."/>
            <person name="Azhar E.I."/>
            <person name="Raoult D."/>
            <person name="Fournier P.E."/>
        </authorList>
    </citation>
    <scope>NUCLEOTIDE SEQUENCE [LARGE SCALE GENOMIC DNA]</scope>
    <source>
        <strain evidence="7 8">P558</strain>
    </source>
</reference>
<keyword evidence="8" id="KW-1185">Reference proteome</keyword>
<dbReference type="Proteomes" id="UP000182110">
    <property type="component" value="Unassembled WGS sequence"/>
</dbReference>
<dbReference type="GO" id="GO:0005524">
    <property type="term" value="F:ATP binding"/>
    <property type="evidence" value="ECO:0007669"/>
    <property type="project" value="UniProtKB-KW"/>
</dbReference>
<dbReference type="Gene3D" id="1.10.10.60">
    <property type="entry name" value="Homeodomain-like"/>
    <property type="match status" value="1"/>
</dbReference>
<dbReference type="Gene3D" id="1.10.8.60">
    <property type="match status" value="1"/>
</dbReference>